<evidence type="ECO:0000313" key="1">
    <source>
        <dbReference type="EMBL" id="GAB33282.1"/>
    </source>
</evidence>
<dbReference type="STRING" id="1108044.GOOTI_059_00060"/>
<dbReference type="EMBL" id="BAFB01000059">
    <property type="protein sequence ID" value="GAB33282.1"/>
    <property type="molecule type" value="Genomic_DNA"/>
</dbReference>
<gene>
    <name evidence="1" type="ORF">GOOTI_059_00060</name>
</gene>
<reference evidence="1" key="1">
    <citation type="submission" date="2012-02" db="EMBL/GenBank/DDBJ databases">
        <title>Whole genome shotgun sequence of Gordonia otitidis NBRC 100426.</title>
        <authorList>
            <person name="Yoshida I."/>
            <person name="Hosoyama A."/>
            <person name="Tsuchikane K."/>
            <person name="Katsumata H."/>
            <person name="Yamazaki S."/>
            <person name="Fujita N."/>
        </authorList>
    </citation>
    <scope>NUCLEOTIDE SEQUENCE [LARGE SCALE GENOMIC DNA]</scope>
    <source>
        <strain evidence="1">NBRC 100426</strain>
    </source>
</reference>
<keyword evidence="2" id="KW-1185">Reference proteome</keyword>
<proteinExistence type="predicted"/>
<dbReference type="Proteomes" id="UP000005038">
    <property type="component" value="Unassembled WGS sequence"/>
</dbReference>
<protein>
    <submittedName>
        <fullName evidence="1">Uncharacterized protein</fullName>
    </submittedName>
</protein>
<evidence type="ECO:0000313" key="2">
    <source>
        <dbReference type="Proteomes" id="UP000005038"/>
    </source>
</evidence>
<comment type="caution">
    <text evidence="1">The sequence shown here is derived from an EMBL/GenBank/DDBJ whole genome shotgun (WGS) entry which is preliminary data.</text>
</comment>
<accession>H5TIH4</accession>
<organism evidence="1 2">
    <name type="scientific">Gordonia otitidis (strain DSM 44809 / CCUG 52243 / JCM 12355 / NBRC 100426 / IFM 10032)</name>
    <dbReference type="NCBI Taxonomy" id="1108044"/>
    <lineage>
        <taxon>Bacteria</taxon>
        <taxon>Bacillati</taxon>
        <taxon>Actinomycetota</taxon>
        <taxon>Actinomycetes</taxon>
        <taxon>Mycobacteriales</taxon>
        <taxon>Gordoniaceae</taxon>
        <taxon>Gordonia</taxon>
    </lineage>
</organism>
<dbReference type="AlphaFoldDB" id="H5TIH4"/>
<name>H5TIH4_GORO1</name>
<dbReference type="RefSeq" id="WP_007237540.1">
    <property type="nucleotide sequence ID" value="NZ_BAFB01000059.1"/>
</dbReference>
<sequence>MQIVLETRLEFMNARVELGPHIHCDVAAAGRLRHPAHGDKCTRFISGDRDGIERELAAVIGTAAPYNFTQLLLSRRRRSCLLLPLDIVLCAR</sequence>